<name>A0A183F1D3_9BILA</name>
<proteinExistence type="predicted"/>
<reference evidence="3" key="1">
    <citation type="submission" date="2016-06" db="UniProtKB">
        <authorList>
            <consortium name="WormBaseParasite"/>
        </authorList>
    </citation>
    <scope>IDENTIFICATION</scope>
</reference>
<dbReference type="Proteomes" id="UP000271098">
    <property type="component" value="Unassembled WGS sequence"/>
</dbReference>
<accession>A0A183F1D3</accession>
<organism evidence="3">
    <name type="scientific">Gongylonema pulchrum</name>
    <dbReference type="NCBI Taxonomy" id="637853"/>
    <lineage>
        <taxon>Eukaryota</taxon>
        <taxon>Metazoa</taxon>
        <taxon>Ecdysozoa</taxon>
        <taxon>Nematoda</taxon>
        <taxon>Chromadorea</taxon>
        <taxon>Rhabditida</taxon>
        <taxon>Spirurina</taxon>
        <taxon>Spiruromorpha</taxon>
        <taxon>Spiruroidea</taxon>
        <taxon>Gongylonematidae</taxon>
        <taxon>Gongylonema</taxon>
    </lineage>
</organism>
<sequence length="66" mass="7620">MKILVMLSIVWLNLSLRMVWNLRNVHVRNSTVIHVLASCSVANLPITIDFVCFRKSRNVGHSYCYS</sequence>
<protein>
    <submittedName>
        <fullName evidence="3">Secreted protein</fullName>
    </submittedName>
</protein>
<dbReference type="EMBL" id="UYRT01117316">
    <property type="protein sequence ID" value="VDN49830.1"/>
    <property type="molecule type" value="Genomic_DNA"/>
</dbReference>
<dbReference type="AlphaFoldDB" id="A0A183F1D3"/>
<evidence type="ECO:0000313" key="1">
    <source>
        <dbReference type="EMBL" id="VDN49830.1"/>
    </source>
</evidence>
<evidence type="ECO:0000313" key="3">
    <source>
        <dbReference type="WBParaSite" id="GPUH_0002705401-mRNA-1"/>
    </source>
</evidence>
<gene>
    <name evidence="1" type="ORF">GPUH_LOCUS27023</name>
</gene>
<evidence type="ECO:0000313" key="2">
    <source>
        <dbReference type="Proteomes" id="UP000271098"/>
    </source>
</evidence>
<keyword evidence="2" id="KW-1185">Reference proteome</keyword>
<dbReference type="WBParaSite" id="GPUH_0002705401-mRNA-1">
    <property type="protein sequence ID" value="GPUH_0002705401-mRNA-1"/>
    <property type="gene ID" value="GPUH_0002705401"/>
</dbReference>
<reference evidence="1 2" key="2">
    <citation type="submission" date="2018-11" db="EMBL/GenBank/DDBJ databases">
        <authorList>
            <consortium name="Pathogen Informatics"/>
        </authorList>
    </citation>
    <scope>NUCLEOTIDE SEQUENCE [LARGE SCALE GENOMIC DNA]</scope>
</reference>